<organism evidence="16 17">
    <name type="scientific">Chironomus riparius</name>
    <dbReference type="NCBI Taxonomy" id="315576"/>
    <lineage>
        <taxon>Eukaryota</taxon>
        <taxon>Metazoa</taxon>
        <taxon>Ecdysozoa</taxon>
        <taxon>Arthropoda</taxon>
        <taxon>Hexapoda</taxon>
        <taxon>Insecta</taxon>
        <taxon>Pterygota</taxon>
        <taxon>Neoptera</taxon>
        <taxon>Endopterygota</taxon>
        <taxon>Diptera</taxon>
        <taxon>Nematocera</taxon>
        <taxon>Chironomoidea</taxon>
        <taxon>Chironomidae</taxon>
        <taxon>Chironominae</taxon>
        <taxon>Chironomus</taxon>
    </lineage>
</organism>
<evidence type="ECO:0000256" key="5">
    <source>
        <dbReference type="ARBA" id="ARBA00022490"/>
    </source>
</evidence>
<feature type="coiled-coil region" evidence="14">
    <location>
        <begin position="44"/>
        <end position="186"/>
    </location>
</feature>
<dbReference type="OrthoDB" id="197839at2759"/>
<evidence type="ECO:0000256" key="6">
    <source>
        <dbReference type="ARBA" id="ARBA00022846"/>
    </source>
</evidence>
<evidence type="ECO:0000256" key="9">
    <source>
        <dbReference type="ARBA" id="ARBA00023212"/>
    </source>
</evidence>
<dbReference type="GO" id="GO:0051321">
    <property type="term" value="P:meiotic cell cycle"/>
    <property type="evidence" value="ECO:0007669"/>
    <property type="project" value="UniProtKB-KW"/>
</dbReference>
<evidence type="ECO:0000256" key="4">
    <source>
        <dbReference type="ARBA" id="ARBA00014813"/>
    </source>
</evidence>
<keyword evidence="8" id="KW-0969">Cilium</keyword>
<keyword evidence="5" id="KW-0963">Cytoplasm</keyword>
<evidence type="ECO:0000256" key="3">
    <source>
        <dbReference type="ARBA" id="ARBA00009158"/>
    </source>
</evidence>
<feature type="coiled-coil region" evidence="14">
    <location>
        <begin position="223"/>
        <end position="293"/>
    </location>
</feature>
<dbReference type="EMBL" id="OU895879">
    <property type="protein sequence ID" value="CAG9807400.1"/>
    <property type="molecule type" value="Genomic_DNA"/>
</dbReference>
<dbReference type="Proteomes" id="UP001153620">
    <property type="component" value="Chromosome 3"/>
</dbReference>
<name>A0A9N9S200_9DIPT</name>
<keyword evidence="12" id="KW-0966">Cell projection</keyword>
<proteinExistence type="inferred from homology"/>
<comment type="function">
    <text evidence="13">Microtubule inner protein (MIP) part of the dynein-decorated doublet microtubules (DMTs) in cilia axoneme, which is required for motile cilia beating. May play a role in the control of meiotic division and germ cell differentiation through regulation of pairing and recombination during meiosis. Required for sperm flagella assembly. May play a role in the assembly and function of the outer dynein arm-docking complex (ODA-DC). ODA-DC mediates outer dynein arms (ODA) binding onto the axonemal doublet microtubules.</text>
</comment>
<dbReference type="Pfam" id="PF13868">
    <property type="entry name" value="TPH"/>
    <property type="match status" value="1"/>
</dbReference>
<evidence type="ECO:0000313" key="17">
    <source>
        <dbReference type="Proteomes" id="UP001153620"/>
    </source>
</evidence>
<dbReference type="InterPro" id="IPR043597">
    <property type="entry name" value="TPH_dom"/>
</dbReference>
<evidence type="ECO:0000256" key="1">
    <source>
        <dbReference type="ARBA" id="ARBA00004123"/>
    </source>
</evidence>
<dbReference type="PANTHER" id="PTHR19265">
    <property type="entry name" value="MEIOSIS-SPECIFIC NUCLEAR STRUCTURAL PROTEIN 1"/>
    <property type="match status" value="1"/>
</dbReference>
<evidence type="ECO:0000256" key="7">
    <source>
        <dbReference type="ARBA" id="ARBA00023054"/>
    </source>
</evidence>
<feature type="domain" description="Trichohyalin-plectin-homology" evidence="15">
    <location>
        <begin position="99"/>
        <end position="450"/>
    </location>
</feature>
<reference evidence="16" key="2">
    <citation type="submission" date="2022-10" db="EMBL/GenBank/DDBJ databases">
        <authorList>
            <consortium name="ENA_rothamsted_submissions"/>
            <consortium name="culmorum"/>
            <person name="King R."/>
        </authorList>
    </citation>
    <scope>NUCLEOTIDE SEQUENCE</scope>
</reference>
<keyword evidence="9" id="KW-0206">Cytoskeleton</keyword>
<evidence type="ECO:0000256" key="2">
    <source>
        <dbReference type="ARBA" id="ARBA00004611"/>
    </source>
</evidence>
<evidence type="ECO:0000259" key="15">
    <source>
        <dbReference type="Pfam" id="PF13868"/>
    </source>
</evidence>
<keyword evidence="10" id="KW-0539">Nucleus</keyword>
<dbReference type="GO" id="GO:0005634">
    <property type="term" value="C:nucleus"/>
    <property type="evidence" value="ECO:0007669"/>
    <property type="project" value="UniProtKB-SubCell"/>
</dbReference>
<accession>A0A9N9S200</accession>
<comment type="similarity">
    <text evidence="3">Belongs to the MNS1 family.</text>
</comment>
<reference evidence="16" key="1">
    <citation type="submission" date="2022-01" db="EMBL/GenBank/DDBJ databases">
        <authorList>
            <person name="King R."/>
        </authorList>
    </citation>
    <scope>NUCLEOTIDE SEQUENCE</scope>
</reference>
<keyword evidence="6" id="KW-0282">Flagellum</keyword>
<evidence type="ECO:0000313" key="16">
    <source>
        <dbReference type="EMBL" id="CAG9807400.1"/>
    </source>
</evidence>
<evidence type="ECO:0000256" key="10">
    <source>
        <dbReference type="ARBA" id="ARBA00023242"/>
    </source>
</evidence>
<evidence type="ECO:0000256" key="14">
    <source>
        <dbReference type="SAM" id="Coils"/>
    </source>
</evidence>
<keyword evidence="7 14" id="KW-0175">Coiled coil</keyword>
<feature type="coiled-coil region" evidence="14">
    <location>
        <begin position="336"/>
        <end position="399"/>
    </location>
</feature>
<dbReference type="GO" id="GO:0044782">
    <property type="term" value="P:cilium organization"/>
    <property type="evidence" value="ECO:0007669"/>
    <property type="project" value="TreeGrafter"/>
</dbReference>
<evidence type="ECO:0000256" key="8">
    <source>
        <dbReference type="ARBA" id="ARBA00023069"/>
    </source>
</evidence>
<sequence length="467" mass="57566">MNSQHRIQFDAFSRKVCDNQKNQDYEYASQQIQRNSSSRHLQKLLIEEQKERELEEKLRKIELEKARHAEQLKIDQERSHEVMLQRRKEYHDKKMRQQVRENNQELRELESRLRSAYVSKALALQKKEQETLREVERLQEKQENEVLEQARLEHLRQLDIKRQKDKERKQQLRDDLRNQIISAHQQNQLLYEQFLKEKGYLDEIARRIQEELLVDAAKKKNAKERTLREMEAFKLAKKEMERIRQIEVDEENVRIKNYCEERDQKITEDERRCRELEQRRDCLNDKMVKELTELIERKHEREHLLQELWAFEENEKIEEQMRNKLEFQLRQRIEARLILEQQLMDQKQRKEREENDEKIFWEKQLQMLAERDKIEQLSNEKRRRKILEHRKAIQELLEQRKLQRVEALATEIRMREIEEQDEKRKQEIVEEERIKIIQEHAGALIGFIPKDILRETDKQNFSFAGIL</sequence>
<evidence type="ECO:0000256" key="12">
    <source>
        <dbReference type="ARBA" id="ARBA00023273"/>
    </source>
</evidence>
<keyword evidence="11" id="KW-0469">Meiosis</keyword>
<keyword evidence="17" id="KW-1185">Reference proteome</keyword>
<evidence type="ECO:0000256" key="13">
    <source>
        <dbReference type="ARBA" id="ARBA00046114"/>
    </source>
</evidence>
<dbReference type="InterPro" id="IPR026504">
    <property type="entry name" value="MNS1"/>
</dbReference>
<dbReference type="AlphaFoldDB" id="A0A9N9S200"/>
<evidence type="ECO:0000256" key="11">
    <source>
        <dbReference type="ARBA" id="ARBA00023254"/>
    </source>
</evidence>
<dbReference type="PANTHER" id="PTHR19265:SF0">
    <property type="entry name" value="MEIOSIS-SPECIFIC NUCLEAR STRUCTURAL PROTEIN 1"/>
    <property type="match status" value="1"/>
</dbReference>
<comment type="subcellular location">
    <subcellularLocation>
        <location evidence="2">Cytoplasm</location>
        <location evidence="2">Cytoskeleton</location>
        <location evidence="2">Flagellum axoneme</location>
    </subcellularLocation>
    <subcellularLocation>
        <location evidence="1">Nucleus</location>
    </subcellularLocation>
</comment>
<gene>
    <name evidence="16" type="ORF">CHIRRI_LOCUS10249</name>
</gene>
<dbReference type="GO" id="GO:0031514">
    <property type="term" value="C:motile cilium"/>
    <property type="evidence" value="ECO:0007669"/>
    <property type="project" value="TreeGrafter"/>
</dbReference>
<protein>
    <recommendedName>
        <fullName evidence="4">Meiosis-specific nuclear structural protein 1</fullName>
    </recommendedName>
</protein>